<protein>
    <submittedName>
        <fullName evidence="1">Uncharacterized protein</fullName>
    </submittedName>
</protein>
<evidence type="ECO:0000313" key="2">
    <source>
        <dbReference type="Proteomes" id="UP001140234"/>
    </source>
</evidence>
<reference evidence="1" key="1">
    <citation type="submission" date="2022-07" db="EMBL/GenBank/DDBJ databases">
        <title>Phylogenomic reconstructions and comparative analyses of Kickxellomycotina fungi.</title>
        <authorList>
            <person name="Reynolds N.K."/>
            <person name="Stajich J.E."/>
            <person name="Barry K."/>
            <person name="Grigoriev I.V."/>
            <person name="Crous P."/>
            <person name="Smith M.E."/>
        </authorList>
    </citation>
    <scope>NUCLEOTIDE SEQUENCE</scope>
    <source>
        <strain evidence="1">CBS 109366</strain>
    </source>
</reference>
<comment type="caution">
    <text evidence="1">The sequence shown here is derived from an EMBL/GenBank/DDBJ whole genome shotgun (WGS) entry which is preliminary data.</text>
</comment>
<dbReference type="EMBL" id="JANBUJ010000696">
    <property type="protein sequence ID" value="KAJ2770608.1"/>
    <property type="molecule type" value="Genomic_DNA"/>
</dbReference>
<dbReference type="Proteomes" id="UP001140234">
    <property type="component" value="Unassembled WGS sequence"/>
</dbReference>
<evidence type="ECO:0000313" key="1">
    <source>
        <dbReference type="EMBL" id="KAJ2770608.1"/>
    </source>
</evidence>
<gene>
    <name evidence="1" type="ORF">IWQ57_002585</name>
</gene>
<name>A0ACC1JZW8_9FUNG</name>
<sequence>MLCDTTAETPDSVYELCPIEGLATGFNIPFSLLYTDGPGHSGSPRAAKRVDDDWLRVAFDQLTELYPLSLGRRVQLADREVIVVSAGDRLKQRFFSHAEPTVAVAELDREKFRRDRWPPALDALLSARTADSDSLISAAVVRLADGFLVTLSVSHLITDGVSVVTLLQQWAALAATGAAAVPVDYDHPGFWKRLTAHPADVHPYVAYTAEQGYGPLDGIRARLGTLHKTGSLDGSQALGMRVFHVSGDSIARLAARHNTDPGERPLHGAQLMYALLWQRYVAAVLGARPTETGPHDAIFLNLMHNVRGAAGAEHYVGNAVGTVFVPSTIEELRSLSVSALARKIKPFVNSVTPGATVDLYTASADTSSEFVLKATLKMSTPEACLTISNISRLPFLEIDFGLGAPMAVLCGMYPIENMAIWLPNRSGGVDIHFGLKDDIYAALRADEVLAEYVQFTD</sequence>
<accession>A0ACC1JZW8</accession>
<keyword evidence="2" id="KW-1185">Reference proteome</keyword>
<proteinExistence type="predicted"/>
<organism evidence="1 2">
    <name type="scientific">Coemansia nantahalensis</name>
    <dbReference type="NCBI Taxonomy" id="2789366"/>
    <lineage>
        <taxon>Eukaryota</taxon>
        <taxon>Fungi</taxon>
        <taxon>Fungi incertae sedis</taxon>
        <taxon>Zoopagomycota</taxon>
        <taxon>Kickxellomycotina</taxon>
        <taxon>Kickxellomycetes</taxon>
        <taxon>Kickxellales</taxon>
        <taxon>Kickxellaceae</taxon>
        <taxon>Coemansia</taxon>
    </lineage>
</organism>